<dbReference type="Pfam" id="PF23300">
    <property type="entry name" value="HEAT_Nup120"/>
    <property type="match status" value="1"/>
</dbReference>
<protein>
    <recommendedName>
        <fullName evidence="9">Nuclear pore complex protein Nup160</fullName>
    </recommendedName>
</protein>
<keyword evidence="3" id="KW-0539">Nucleus</keyword>
<dbReference type="STRING" id="50990.A0A4R5XF76"/>
<dbReference type="VEuPathDB" id="FungiDB:BD410DRAFT_817789"/>
<evidence type="ECO:0008006" key="9">
    <source>
        <dbReference type="Google" id="ProtNLM"/>
    </source>
</evidence>
<feature type="domain" description="Nucleoporin Nup120/160 beta-propeller" evidence="4">
    <location>
        <begin position="68"/>
        <end position="531"/>
    </location>
</feature>
<dbReference type="OrthoDB" id="67716at2759"/>
<dbReference type="InterPro" id="IPR021717">
    <property type="entry name" value="Nucleoporin_Nup160"/>
</dbReference>
<evidence type="ECO:0000256" key="2">
    <source>
        <dbReference type="ARBA" id="ARBA00022448"/>
    </source>
</evidence>
<reference evidence="7 8" key="1">
    <citation type="submission" date="2018-06" db="EMBL/GenBank/DDBJ databases">
        <title>A transcriptomic atlas of mushroom development highlights an independent origin of complex multicellularity.</title>
        <authorList>
            <consortium name="DOE Joint Genome Institute"/>
            <person name="Krizsan K."/>
            <person name="Almasi E."/>
            <person name="Merenyi Z."/>
            <person name="Sahu N."/>
            <person name="Viragh M."/>
            <person name="Koszo T."/>
            <person name="Mondo S."/>
            <person name="Kiss B."/>
            <person name="Balint B."/>
            <person name="Kues U."/>
            <person name="Barry K."/>
            <person name="Hegedus J.C."/>
            <person name="Henrissat B."/>
            <person name="Johnson J."/>
            <person name="Lipzen A."/>
            <person name="Ohm R."/>
            <person name="Nagy I."/>
            <person name="Pangilinan J."/>
            <person name="Yan J."/>
            <person name="Xiong Y."/>
            <person name="Grigoriev I.V."/>
            <person name="Hibbett D.S."/>
            <person name="Nagy L.G."/>
        </authorList>
    </citation>
    <scope>NUCLEOTIDE SEQUENCE [LARGE SCALE GENOMIC DNA]</scope>
    <source>
        <strain evidence="7 8">SZMC22713</strain>
    </source>
</reference>
<gene>
    <name evidence="7" type="ORF">BD410DRAFT_817789</name>
</gene>
<accession>A0A4R5XF76</accession>
<dbReference type="Pfam" id="PF11715">
    <property type="entry name" value="Beta-prop_Nup120_160"/>
    <property type="match status" value="1"/>
</dbReference>
<dbReference type="EMBL" id="ML170156">
    <property type="protein sequence ID" value="TDL29800.1"/>
    <property type="molecule type" value="Genomic_DNA"/>
</dbReference>
<keyword evidence="2" id="KW-0813">Transport</keyword>
<evidence type="ECO:0000256" key="3">
    <source>
        <dbReference type="ARBA" id="ARBA00023242"/>
    </source>
</evidence>
<evidence type="ECO:0000259" key="5">
    <source>
        <dbReference type="Pfam" id="PF23300"/>
    </source>
</evidence>
<name>A0A4R5XF76_9AGAM</name>
<dbReference type="InterPro" id="IPR056536">
    <property type="entry name" value="TPR_NUP160_C"/>
</dbReference>
<feature type="domain" description="Nucleoporin nup120-like HEAT repeat" evidence="5">
    <location>
        <begin position="815"/>
        <end position="979"/>
    </location>
</feature>
<evidence type="ECO:0000256" key="1">
    <source>
        <dbReference type="ARBA" id="ARBA00004123"/>
    </source>
</evidence>
<evidence type="ECO:0000259" key="4">
    <source>
        <dbReference type="Pfam" id="PF11715"/>
    </source>
</evidence>
<organism evidence="7 8">
    <name type="scientific">Rickenella mellea</name>
    <dbReference type="NCBI Taxonomy" id="50990"/>
    <lineage>
        <taxon>Eukaryota</taxon>
        <taxon>Fungi</taxon>
        <taxon>Dikarya</taxon>
        <taxon>Basidiomycota</taxon>
        <taxon>Agaricomycotina</taxon>
        <taxon>Agaricomycetes</taxon>
        <taxon>Hymenochaetales</taxon>
        <taxon>Rickenellaceae</taxon>
        <taxon>Rickenella</taxon>
    </lineage>
</organism>
<dbReference type="GO" id="GO:0005643">
    <property type="term" value="C:nuclear pore"/>
    <property type="evidence" value="ECO:0007669"/>
    <property type="project" value="UniProtKB-ARBA"/>
</dbReference>
<dbReference type="Pfam" id="PF23347">
    <property type="entry name" value="TPR_Nup160_C"/>
    <property type="match status" value="1"/>
</dbReference>
<proteinExistence type="predicted"/>
<keyword evidence="8" id="KW-1185">Reference proteome</keyword>
<dbReference type="Proteomes" id="UP000294933">
    <property type="component" value="Unassembled WGS sequence"/>
</dbReference>
<dbReference type="InterPro" id="IPR059141">
    <property type="entry name" value="Beta-prop_Nup120_160"/>
</dbReference>
<dbReference type="InterPro" id="IPR056548">
    <property type="entry name" value="HEAT_Nup120"/>
</dbReference>
<sequence>MNQNALIAVHLSSLFTSSSHVTTHAVPTARRDIPLAGTQSQSGSGFLDGHASYTSLFHSPITGNVLLRVVQSGLAVELISMSTSVPPVRFIFPASILPSPALVLWRNSQIHLLVVTSVGSLHRVILPIIEGGQLWHEPLRKDWSREWRIKKLGSNHIKLVHVQDFYSVVLGLDNGGILRLDADFVDEEQYNEHWNESEYRLNTWLASLLPTLPSSSTPSEVISLASLPPPTDDTDMYSFSRDRVLRCWSISKGCRAEITVNPGGGQTAGTDKSSMLLEPRAHKLLQVYQVKGPKDSPEGPFVLVFIPTPTSVTCGGYFQSYLLNTGQWQPNGSCTCSDASVHWKMQDFSLVDGTLHILWEKQGAAMMEMGHFDTGKDAGHQEIAWRSASYVRDTEFSQTDVDDLLLQPGALADKFLQAIFHPGVFSSLTLHGAIRDYTEHYLSLPGPHPPELSISYATLSENIASIVGCTVELTRDPQTDVLLYKQYWSSLRRDWEGFIARCREIERSARWPLALGVESAGRPVLIERERVAESIEEDTPLKIQRQLKISSMLDPGYSLLETAWVLKSKLSKPLMRRIEDEVLNILGQEFAFPLADIVGEASNRAFSREDLDEGIESWATTRFSAIEDVDQAIRTTLDIIGGLEKAVKQEEDEVELIIPPPTSEWSRALITAYTSETVEARYELCLALTVALFFFGDDLSGYDPTLLAEVFAVFRGVTMLRFLCHQPAGDPDSALPNANDTTPGQGPEDVITRFSNLHMSRGVSNPTPTYSLLHRLLAQTGHASVLPAAAHDFLDQTGLLSTLTPANATKSEVLICERLRVLGYKEATKQLLAWLPRTPAVSYVLGRLWIDTGRPDDAVLVLQGVAGCFGSDGALSAEDIEALTSVLPGAQLFPSEFAFYLHVAELFRSQSLISNEITFTKLALEVSPAGVDVAALWATIIKGYTDLGLYEDAYAAIIVTPHDKIKQHCVEQLVFKMCEDDVIDRLMALNFGELAKDVEAALSFKARNADPRIRPPYAQILYTWHVLRGEYRNGASVMYLRARRLSELQGDPAQTVSLADQQADALVVATNALSITDPKSAWIVVHVGPGSSKEGWQSRKRRKLESFIPAEKFGLDHRDVEIVTLSDMQQEYALLCAKLALSRKDLLGNGGKYFAMSPWVAVSKLTQAGLFDIAMATGRILEVDMTELFQRLAIQCLRLTAAPDPSLLEIAADWLLTDKVSSWPGTTAERGWRYLRQSLERHDSAETDFRYSKAVFETLLSYERGRDAPPWLVASLEEHHPDHLIRACLKYDLIDDALDHTLNLVRKAKASASRTPSKQAGSTWLPYTVIDAVVNAAETWRGGEDTVRTAKLRDAVLREVNDRIKRVGR</sequence>
<evidence type="ECO:0000259" key="6">
    <source>
        <dbReference type="Pfam" id="PF23347"/>
    </source>
</evidence>
<comment type="subcellular location">
    <subcellularLocation>
        <location evidence="1">Nucleus</location>
    </subcellularLocation>
</comment>
<evidence type="ECO:0000313" key="8">
    <source>
        <dbReference type="Proteomes" id="UP000294933"/>
    </source>
</evidence>
<feature type="domain" description="NUP160 C-terminal TPR" evidence="6">
    <location>
        <begin position="1125"/>
        <end position="1367"/>
    </location>
</feature>
<dbReference type="PANTHER" id="PTHR21286:SF0">
    <property type="entry name" value="NUCLEAR PORE COMPLEX PROTEIN NUP160"/>
    <property type="match status" value="1"/>
</dbReference>
<dbReference type="GO" id="GO:0017056">
    <property type="term" value="F:structural constituent of nuclear pore"/>
    <property type="evidence" value="ECO:0007669"/>
    <property type="project" value="TreeGrafter"/>
</dbReference>
<dbReference type="PANTHER" id="PTHR21286">
    <property type="entry name" value="NUCLEAR PORE COMPLEX PROTEIN NUP160"/>
    <property type="match status" value="1"/>
</dbReference>
<evidence type="ECO:0000313" key="7">
    <source>
        <dbReference type="EMBL" id="TDL29800.1"/>
    </source>
</evidence>